<evidence type="ECO:0000256" key="5">
    <source>
        <dbReference type="SAM" id="MobiDB-lite"/>
    </source>
</evidence>
<feature type="region of interest" description="Disordered" evidence="5">
    <location>
        <begin position="685"/>
        <end position="723"/>
    </location>
</feature>
<dbReference type="EMBL" id="LVVK01000020">
    <property type="protein sequence ID" value="OPB38162.1"/>
    <property type="molecule type" value="Genomic_DNA"/>
</dbReference>
<evidence type="ECO:0000256" key="4">
    <source>
        <dbReference type="ARBA" id="ARBA00022825"/>
    </source>
</evidence>
<evidence type="ECO:0000313" key="7">
    <source>
        <dbReference type="EMBL" id="OPB38162.1"/>
    </source>
</evidence>
<evidence type="ECO:0000256" key="1">
    <source>
        <dbReference type="ARBA" id="ARBA00011073"/>
    </source>
</evidence>
<feature type="compositionally biased region" description="Basic and acidic residues" evidence="5">
    <location>
        <begin position="686"/>
        <end position="715"/>
    </location>
</feature>
<dbReference type="AlphaFoldDB" id="A0A1T3CAR5"/>
<dbReference type="InterPro" id="IPR050131">
    <property type="entry name" value="Peptidase_S8_subtilisin-like"/>
</dbReference>
<feature type="domain" description="Peptidase S8/S53" evidence="6">
    <location>
        <begin position="669"/>
        <end position="918"/>
    </location>
</feature>
<dbReference type="InterPro" id="IPR036852">
    <property type="entry name" value="Peptidase_S8/S53_dom_sf"/>
</dbReference>
<evidence type="ECO:0000259" key="6">
    <source>
        <dbReference type="Pfam" id="PF00082"/>
    </source>
</evidence>
<organism evidence="7 8">
    <name type="scientific">Trichoderma guizhouense</name>
    <dbReference type="NCBI Taxonomy" id="1491466"/>
    <lineage>
        <taxon>Eukaryota</taxon>
        <taxon>Fungi</taxon>
        <taxon>Dikarya</taxon>
        <taxon>Ascomycota</taxon>
        <taxon>Pezizomycotina</taxon>
        <taxon>Sordariomycetes</taxon>
        <taxon>Hypocreomycetidae</taxon>
        <taxon>Hypocreales</taxon>
        <taxon>Hypocreaceae</taxon>
        <taxon>Trichoderma</taxon>
    </lineage>
</organism>
<keyword evidence="3" id="KW-0378">Hydrolase</keyword>
<evidence type="ECO:0000313" key="8">
    <source>
        <dbReference type="Proteomes" id="UP000191004"/>
    </source>
</evidence>
<gene>
    <name evidence="7" type="ORF">A0O28_0012660</name>
</gene>
<dbReference type="GO" id="GO:0004252">
    <property type="term" value="F:serine-type endopeptidase activity"/>
    <property type="evidence" value="ECO:0007669"/>
    <property type="project" value="InterPro"/>
</dbReference>
<dbReference type="Gene3D" id="3.40.50.200">
    <property type="entry name" value="Peptidase S8/S53 domain"/>
    <property type="match status" value="1"/>
</dbReference>
<dbReference type="SUPFAM" id="SSF52743">
    <property type="entry name" value="Subtilisin-like"/>
    <property type="match status" value="1"/>
</dbReference>
<evidence type="ECO:0000256" key="3">
    <source>
        <dbReference type="ARBA" id="ARBA00022801"/>
    </source>
</evidence>
<accession>A0A1T3CAR5</accession>
<dbReference type="PANTHER" id="PTHR43806:SF11">
    <property type="entry name" value="CEREVISIN-RELATED"/>
    <property type="match status" value="1"/>
</dbReference>
<dbReference type="PANTHER" id="PTHR43806">
    <property type="entry name" value="PEPTIDASE S8"/>
    <property type="match status" value="1"/>
</dbReference>
<reference evidence="7 8" key="1">
    <citation type="submission" date="2016-04" db="EMBL/GenBank/DDBJ databases">
        <title>Multiple horizontal gene transfer events from other fungi enriched the ability of the initially mycotrophic fungus Trichoderma (Ascomycota) to feed on dead plant biomass.</title>
        <authorList>
            <person name="Atanasova L."/>
            <person name="Chenthamara K."/>
            <person name="Zhang J."/>
            <person name="Grujic M."/>
            <person name="Henrissat B."/>
            <person name="Kuo A."/>
            <person name="Aertz A."/>
            <person name="Salamov A."/>
            <person name="Lipzen A."/>
            <person name="Labutti K."/>
            <person name="Barry K."/>
            <person name="Miao Y."/>
            <person name="Rahimi M.J."/>
            <person name="Shen Q."/>
            <person name="Grigoriev I.V."/>
            <person name="Kubicek C.P."/>
            <person name="Druzhinina I.S."/>
        </authorList>
    </citation>
    <scope>NUCLEOTIDE SEQUENCE [LARGE SCALE GENOMIC DNA]</scope>
    <source>
        <strain evidence="7 8">NJAU 4742</strain>
    </source>
</reference>
<dbReference type="GO" id="GO:0006508">
    <property type="term" value="P:proteolysis"/>
    <property type="evidence" value="ECO:0007669"/>
    <property type="project" value="UniProtKB-KW"/>
</dbReference>
<dbReference type="InterPro" id="IPR000209">
    <property type="entry name" value="Peptidase_S8/S53_dom"/>
</dbReference>
<dbReference type="Pfam" id="PF00082">
    <property type="entry name" value="Peptidase_S8"/>
    <property type="match status" value="1"/>
</dbReference>
<keyword evidence="4" id="KW-0720">Serine protease</keyword>
<dbReference type="Proteomes" id="UP000191004">
    <property type="component" value="Unassembled WGS sequence"/>
</dbReference>
<keyword evidence="8" id="KW-1185">Reference proteome</keyword>
<keyword evidence="2" id="KW-0645">Protease</keyword>
<protein>
    <recommendedName>
        <fullName evidence="6">Peptidase S8/S53 domain-containing protein</fullName>
    </recommendedName>
</protein>
<proteinExistence type="inferred from homology"/>
<sequence length="998" mass="112958">MDAVNAGHSEIQPPSLLKLISNDEHQDIGTYWEALINVWEADRTYDIIREGIGIYERTSKTAAEAAGFETALSAQLRDILTYESEKTRTQTHRIQLLYEVTRDFVKNDNKIQKFVPTLKRLEHAGLIIKAICYRHPKIAFEPSLDSSGNSFHSSAFQFAVTSKSEYMLQIILNELMDSFEDDNSANSKLNPQAHQSQDVDCGSKIAAEQDMRDFLKLLLNTSTSLQPDVVAKVMDILKMMVSKNSSLIDEKTWEIAVTTPAPDFVHLLLEPEDSKFLTGAHAAFVVEKGTARMWNMFPEKSRRDFISEPNCNFLHKAVSLGKVDMVEALLELEPTLIELTVEEKEYQYPIQHLKKLRETPNADEKSEEYNAIRDLLVHAMIRSQNFGLQKIRETLKNSNAKEMSVHFPQFKSDAKNQSCTDYVQVLKGMDAEFFQYEKLLKYVTFPDLSGQAPFMGNEDLKQDHREVKDVFDWLKKRGVEEVMSLTVEDHLHCPHDDEDVAKCVNNFRVGVLKWKKLDIYLTNLRKDAIEELHLWSSGNQSVHDQWLGQIPKFKQLKRLYVYVVKDILSPRRINEVSKQLEEDLNKLHENPGYPWVAYEEEASVDRDGDSKTQPQTQPRIKVSQIQWLQQRENIIYRSLDNISSDLVGPQLAEFVKKFSRYYMENKETKKTKVALIDSGVVVVGGARDDHHHEGKEEKEDKEGQEENEKKEEKIKKERRKGKPAGSVLAQRIVEGISLVSRDNEEQPWWHATEPHGTQMATLICSINPFCDLYVVKVAESNASGITGHNVAKAIEWARGKGVDIISLSLVAFSDQNSEMAKAIRLAINDDIVITCSTADEGSIGARSVGDKSEGVLSIAACDKWGNLLPQSQKSGFEYQFIGHNVHVGQVPYLESAESIEGSSVSTAVAAGMASLILACARISSEFRISDADLGGGYRRTSSWRISMVKKIFDRMAEGGSWVVLEKLCGQGQLEKEYDFKKLVNASFTDLILLSKKDS</sequence>
<name>A0A1T3CAR5_9HYPO</name>
<comment type="similarity">
    <text evidence="1">Belongs to the peptidase S8 family.</text>
</comment>
<evidence type="ECO:0000256" key="2">
    <source>
        <dbReference type="ARBA" id="ARBA00022670"/>
    </source>
</evidence>
<comment type="caution">
    <text evidence="7">The sequence shown here is derived from an EMBL/GenBank/DDBJ whole genome shotgun (WGS) entry which is preliminary data.</text>
</comment>